<evidence type="ECO:0000313" key="2">
    <source>
        <dbReference type="EMBL" id="CAK9017754.1"/>
    </source>
</evidence>
<dbReference type="EMBL" id="CAXAMM010008557">
    <property type="protein sequence ID" value="CAK9017754.1"/>
    <property type="molecule type" value="Genomic_DNA"/>
</dbReference>
<feature type="compositionally biased region" description="Basic residues" evidence="1">
    <location>
        <begin position="392"/>
        <end position="407"/>
    </location>
</feature>
<gene>
    <name evidence="2" type="ORF">SCF082_LOCUS13785</name>
</gene>
<feature type="region of interest" description="Disordered" evidence="1">
    <location>
        <begin position="512"/>
        <end position="540"/>
    </location>
</feature>
<evidence type="ECO:0000256" key="1">
    <source>
        <dbReference type="SAM" id="MobiDB-lite"/>
    </source>
</evidence>
<feature type="region of interest" description="Disordered" evidence="1">
    <location>
        <begin position="421"/>
        <end position="452"/>
    </location>
</feature>
<protein>
    <submittedName>
        <fullName evidence="2">Uncharacterized protein</fullName>
    </submittedName>
</protein>
<dbReference type="Proteomes" id="UP001642464">
    <property type="component" value="Unassembled WGS sequence"/>
</dbReference>
<name>A0ABP0JUU1_9DINO</name>
<proteinExistence type="predicted"/>
<sequence length="847" mass="91639">MAAVASGELFDLGCLAALPQLLQTLGPPLSSLTWAVAHACSGAFAQQSSSEDHERRRPRIVSEAPAAHGERLEWKLRETRRRHIDELARLSESSSGRGSQWTLVGTVGAGTASSCGSIYEISPEFRGGGAGSILDSNRIWDSSHEVNGPVLVSCRRDCGAHRIRLWVEDRATMGSARVHALDEATGAKMYRDIPDAALSRLLAAFKRAPSCDPDDVDDFLHAMLAACRIRMFPGGIDVILPSEEDLQPAAKPAPLNLRVMQHISAMATGRRPISSQQPSSPSSPVKVPFTKSTPCVAVVPPFGVAPVMPVAAAHAPAGHRHTVMQSRPPRPSKPPGRPPATPRRASVRRVRPQSAPHTGRTEEPRSSEAMEAKAKADSHGIPMPQGASLGFRGRRARPTSAKALKHRRVVDDSVDSIIYEDDEEEQEEMKWPSYAGGCETQPSGETSAQDDEPHGVLHGIEARNEESPGVRQTPSVAPCLAPCLSPPLTGLTGKLPAREPDQLVEPSMGDFGAKQSEPDLNPTEMAPSLCDSEASDLPENQAEDGPVHMFVPNLHIEDFTALGALKPPLGALEPRNGGLEHRSPGLSPDGSQDLLALAAHYAGGWSALLAGRHGLLDTSLPKVGRQAGTSAAVHRSLLLWDIVREGDGTLWTGILPLAVFLRRSAFEDSDGESVPCTYIYPQSVHFPGSNHTFEHKAGRQRHPKFQISASTLDHRNWWHRLSLLGPNCTETQIAKVGFIPDRFAQHGGSPVDPSLPDPSEIVTAVDKMGQAVPGVYRLTFDSFYEERSRWGHKSVFVLHLWIDSRQQVCHADLDFAVEDVAWAAWLAAGRRSPKALPQSAKRKRPRA</sequence>
<feature type="compositionally biased region" description="Pro residues" evidence="1">
    <location>
        <begin position="328"/>
        <end position="341"/>
    </location>
</feature>
<feature type="region of interest" description="Disordered" evidence="1">
    <location>
        <begin position="267"/>
        <end position="288"/>
    </location>
</feature>
<comment type="caution">
    <text evidence="2">The sequence shown here is derived from an EMBL/GenBank/DDBJ whole genome shotgun (WGS) entry which is preliminary data.</text>
</comment>
<keyword evidence="3" id="KW-1185">Reference proteome</keyword>
<feature type="compositionally biased region" description="Basic and acidic residues" evidence="1">
    <location>
        <begin position="359"/>
        <end position="378"/>
    </location>
</feature>
<accession>A0ABP0JUU1</accession>
<feature type="compositionally biased region" description="Low complexity" evidence="1">
    <location>
        <begin position="274"/>
        <end position="284"/>
    </location>
</feature>
<reference evidence="2 3" key="1">
    <citation type="submission" date="2024-02" db="EMBL/GenBank/DDBJ databases">
        <authorList>
            <person name="Chen Y."/>
            <person name="Shah S."/>
            <person name="Dougan E. K."/>
            <person name="Thang M."/>
            <person name="Chan C."/>
        </authorList>
    </citation>
    <scope>NUCLEOTIDE SEQUENCE [LARGE SCALE GENOMIC DNA]</scope>
</reference>
<feature type="region of interest" description="Disordered" evidence="1">
    <location>
        <begin position="316"/>
        <end position="407"/>
    </location>
</feature>
<evidence type="ECO:0000313" key="3">
    <source>
        <dbReference type="Proteomes" id="UP001642464"/>
    </source>
</evidence>
<organism evidence="2 3">
    <name type="scientific">Durusdinium trenchii</name>
    <dbReference type="NCBI Taxonomy" id="1381693"/>
    <lineage>
        <taxon>Eukaryota</taxon>
        <taxon>Sar</taxon>
        <taxon>Alveolata</taxon>
        <taxon>Dinophyceae</taxon>
        <taxon>Suessiales</taxon>
        <taxon>Symbiodiniaceae</taxon>
        <taxon>Durusdinium</taxon>
    </lineage>
</organism>